<sequence>MGAETPKYAAVAIFTQLPSVFWVNQILIQIHFMLSLSVFLRDFFERLGRFSK</sequence>
<keyword evidence="3" id="KW-1185">Reference proteome</keyword>
<protein>
    <submittedName>
        <fullName evidence="2">Uncharacterized protein</fullName>
    </submittedName>
</protein>
<keyword evidence="1" id="KW-1133">Transmembrane helix</keyword>
<name>U5BZS0_9BACT</name>
<keyword evidence="1" id="KW-0472">Membrane</keyword>
<proteinExistence type="predicted"/>
<accession>U5BZS0</accession>
<reference evidence="2 3" key="1">
    <citation type="journal article" date="2013" name="Genome Announc.">
        <title>Draft Genome Sequence of the Psychrophilic and Alkaliphilic Rhodonellum psychrophilum Strain GCM71T.</title>
        <authorList>
            <person name="Hauptmann A.L."/>
            <person name="Glaring M.A."/>
            <person name="Hallin P.F."/>
            <person name="Prieme A."/>
            <person name="Stougaard P."/>
        </authorList>
    </citation>
    <scope>NUCLEOTIDE SEQUENCE [LARGE SCALE GENOMIC DNA]</scope>
    <source>
        <strain evidence="2 3">GCM71</strain>
    </source>
</reference>
<comment type="caution">
    <text evidence="2">The sequence shown here is derived from an EMBL/GenBank/DDBJ whole genome shotgun (WGS) entry which is preliminary data.</text>
</comment>
<evidence type="ECO:0000256" key="1">
    <source>
        <dbReference type="SAM" id="Phobius"/>
    </source>
</evidence>
<gene>
    <name evidence="2" type="ORF">P872_10380</name>
</gene>
<dbReference type="EMBL" id="AWXR01000052">
    <property type="protein sequence ID" value="ERM81382.1"/>
    <property type="molecule type" value="Genomic_DNA"/>
</dbReference>
<feature type="transmembrane region" description="Helical" evidence="1">
    <location>
        <begin position="20"/>
        <end position="40"/>
    </location>
</feature>
<evidence type="ECO:0000313" key="2">
    <source>
        <dbReference type="EMBL" id="ERM81382.1"/>
    </source>
</evidence>
<dbReference type="Proteomes" id="UP000016843">
    <property type="component" value="Unassembled WGS sequence"/>
</dbReference>
<evidence type="ECO:0000313" key="3">
    <source>
        <dbReference type="Proteomes" id="UP000016843"/>
    </source>
</evidence>
<keyword evidence="1" id="KW-0812">Transmembrane</keyword>
<dbReference type="AlphaFoldDB" id="U5BZS0"/>
<organism evidence="2 3">
    <name type="scientific">Rhodonellum psychrophilum GCM71 = DSM 17998</name>
    <dbReference type="NCBI Taxonomy" id="1123057"/>
    <lineage>
        <taxon>Bacteria</taxon>
        <taxon>Pseudomonadati</taxon>
        <taxon>Bacteroidota</taxon>
        <taxon>Cytophagia</taxon>
        <taxon>Cytophagales</taxon>
        <taxon>Cytophagaceae</taxon>
        <taxon>Rhodonellum</taxon>
    </lineage>
</organism>